<dbReference type="PANTHER" id="PTHR43537">
    <property type="entry name" value="TRANSCRIPTIONAL REGULATOR, GNTR FAMILY"/>
    <property type="match status" value="1"/>
</dbReference>
<dbReference type="GO" id="GO:0003700">
    <property type="term" value="F:DNA-binding transcription factor activity"/>
    <property type="evidence" value="ECO:0007669"/>
    <property type="project" value="InterPro"/>
</dbReference>
<dbReference type="Pfam" id="PF07729">
    <property type="entry name" value="FCD"/>
    <property type="match status" value="1"/>
</dbReference>
<dbReference type="Gene3D" id="1.10.10.10">
    <property type="entry name" value="Winged helix-like DNA-binding domain superfamily/Winged helix DNA-binding domain"/>
    <property type="match status" value="1"/>
</dbReference>
<gene>
    <name evidence="5" type="ORF">Prubr_70650</name>
</gene>
<evidence type="ECO:0000256" key="1">
    <source>
        <dbReference type="ARBA" id="ARBA00023015"/>
    </source>
</evidence>
<keyword evidence="6" id="KW-1185">Reference proteome</keyword>
<dbReference type="KEGG" id="pry:Prubr_70650"/>
<sequence>MADSSKLTLPTFARRMSLREKVADALRGAIVSGEMKPGELYSAPDLAERFGVSATPVREAMLDLVKQGLVNPVRNKGFQVTAVSEADLDHITRIRELLEPPAAGEACGHITPELLTTLQSLAGDIVAAAAEGDLIRYIGADHEFHRRLLGAGGNHRLVRIVEDLRSQSRLYGLASLAEAGQLVRNALEHVQMCDLIQAGKADDLEDLMRTHIGRVRREWAGRPS</sequence>
<reference evidence="5" key="1">
    <citation type="submission" date="2020-08" db="EMBL/GenBank/DDBJ databases">
        <title>Whole genome shotgun sequence of Polymorphospora rubra NBRC 101157.</title>
        <authorList>
            <person name="Komaki H."/>
            <person name="Tamura T."/>
        </authorList>
    </citation>
    <scope>NUCLEOTIDE SEQUENCE</scope>
    <source>
        <strain evidence="5">NBRC 101157</strain>
    </source>
</reference>
<dbReference type="InterPro" id="IPR008920">
    <property type="entry name" value="TF_FadR/GntR_C"/>
</dbReference>
<dbReference type="GO" id="GO:0003677">
    <property type="term" value="F:DNA binding"/>
    <property type="evidence" value="ECO:0007669"/>
    <property type="project" value="UniProtKB-KW"/>
</dbReference>
<dbReference type="SUPFAM" id="SSF46785">
    <property type="entry name" value="Winged helix' DNA-binding domain"/>
    <property type="match status" value="1"/>
</dbReference>
<dbReference type="Proteomes" id="UP000680866">
    <property type="component" value="Chromosome"/>
</dbReference>
<dbReference type="PROSITE" id="PS50949">
    <property type="entry name" value="HTH_GNTR"/>
    <property type="match status" value="1"/>
</dbReference>
<dbReference type="AlphaFoldDB" id="A0A810NCH8"/>
<dbReference type="InterPro" id="IPR011711">
    <property type="entry name" value="GntR_C"/>
</dbReference>
<keyword evidence="1" id="KW-0805">Transcription regulation</keyword>
<evidence type="ECO:0000256" key="3">
    <source>
        <dbReference type="ARBA" id="ARBA00023163"/>
    </source>
</evidence>
<dbReference type="SMART" id="SM00345">
    <property type="entry name" value="HTH_GNTR"/>
    <property type="match status" value="1"/>
</dbReference>
<evidence type="ECO:0000256" key="2">
    <source>
        <dbReference type="ARBA" id="ARBA00023125"/>
    </source>
</evidence>
<name>A0A810NCH8_9ACTN</name>
<dbReference type="Gene3D" id="1.20.120.530">
    <property type="entry name" value="GntR ligand-binding domain-like"/>
    <property type="match status" value="1"/>
</dbReference>
<keyword evidence="3" id="KW-0804">Transcription</keyword>
<dbReference type="SUPFAM" id="SSF48008">
    <property type="entry name" value="GntR ligand-binding domain-like"/>
    <property type="match status" value="1"/>
</dbReference>
<proteinExistence type="predicted"/>
<evidence type="ECO:0000259" key="4">
    <source>
        <dbReference type="PROSITE" id="PS50949"/>
    </source>
</evidence>
<dbReference type="InterPro" id="IPR036390">
    <property type="entry name" value="WH_DNA-bd_sf"/>
</dbReference>
<dbReference type="Pfam" id="PF00392">
    <property type="entry name" value="GntR"/>
    <property type="match status" value="1"/>
</dbReference>
<evidence type="ECO:0000313" key="5">
    <source>
        <dbReference type="EMBL" id="BCJ70044.1"/>
    </source>
</evidence>
<organism evidence="5 6">
    <name type="scientific">Polymorphospora rubra</name>
    <dbReference type="NCBI Taxonomy" id="338584"/>
    <lineage>
        <taxon>Bacteria</taxon>
        <taxon>Bacillati</taxon>
        <taxon>Actinomycetota</taxon>
        <taxon>Actinomycetes</taxon>
        <taxon>Micromonosporales</taxon>
        <taxon>Micromonosporaceae</taxon>
        <taxon>Polymorphospora</taxon>
    </lineage>
</organism>
<keyword evidence="2" id="KW-0238">DNA-binding</keyword>
<feature type="domain" description="HTH gntR-type" evidence="4">
    <location>
        <begin position="16"/>
        <end position="83"/>
    </location>
</feature>
<dbReference type="InterPro" id="IPR036388">
    <property type="entry name" value="WH-like_DNA-bd_sf"/>
</dbReference>
<dbReference type="PANTHER" id="PTHR43537:SF45">
    <property type="entry name" value="GNTR FAMILY REGULATORY PROTEIN"/>
    <property type="match status" value="1"/>
</dbReference>
<dbReference type="CDD" id="cd07377">
    <property type="entry name" value="WHTH_GntR"/>
    <property type="match status" value="1"/>
</dbReference>
<evidence type="ECO:0000313" key="6">
    <source>
        <dbReference type="Proteomes" id="UP000680866"/>
    </source>
</evidence>
<accession>A0A810NCH8</accession>
<dbReference type="SMART" id="SM00895">
    <property type="entry name" value="FCD"/>
    <property type="match status" value="1"/>
</dbReference>
<protein>
    <submittedName>
        <fullName evidence="5">GntR family transcriptional regulator</fullName>
    </submittedName>
</protein>
<dbReference type="EMBL" id="AP023359">
    <property type="protein sequence ID" value="BCJ70044.1"/>
    <property type="molecule type" value="Genomic_DNA"/>
</dbReference>
<dbReference type="RefSeq" id="WP_246568059.1">
    <property type="nucleotide sequence ID" value="NZ_AP023359.1"/>
</dbReference>
<dbReference type="InterPro" id="IPR000524">
    <property type="entry name" value="Tscrpt_reg_HTH_GntR"/>
</dbReference>